<organism evidence="5 6">
    <name type="scientific">Acacia crassicarpa</name>
    <name type="common">northern wattle</name>
    <dbReference type="NCBI Taxonomy" id="499986"/>
    <lineage>
        <taxon>Eukaryota</taxon>
        <taxon>Viridiplantae</taxon>
        <taxon>Streptophyta</taxon>
        <taxon>Embryophyta</taxon>
        <taxon>Tracheophyta</taxon>
        <taxon>Spermatophyta</taxon>
        <taxon>Magnoliopsida</taxon>
        <taxon>eudicotyledons</taxon>
        <taxon>Gunneridae</taxon>
        <taxon>Pentapetalae</taxon>
        <taxon>rosids</taxon>
        <taxon>fabids</taxon>
        <taxon>Fabales</taxon>
        <taxon>Fabaceae</taxon>
        <taxon>Caesalpinioideae</taxon>
        <taxon>mimosoid clade</taxon>
        <taxon>Acacieae</taxon>
        <taxon>Acacia</taxon>
    </lineage>
</organism>
<sequence length="639" mass="72566">MGCVLSNMDEEGKIRSCKERKKLMKKLVDVRGLFSDSQWAYLKALKNTGATLKQFIDSETLELENTYDGTGPASPSLPLPPPQPPPPPPPLSPDKNSSVQLNQQSLSSSLEGYFFGSSYHKESEEEPENDENWADTNTEFVDEDSEIQAVPSGVVNPLSKKQQWRELVGDSSTVSFCAKESTNLSMVVSGKKSLEGIVKELDDCFLKASEGRKEIALLIDISKGDILVHHNSGHQKTRKSDSAKVFSVLSRNRHTKSSQYTRESAESSGTTGPCVPGAHCATLKKLYAVEKKLSKLLKEEEIVKLEYEKKCSLLQKKLDEDPDWVESEKTRSSVENLESNLLRLQQSISEETSSILEVMEKELYPQLVALTSGLTQMWRTMHEYHQAQILISQQLSYLSDNQDTLLNSDYHHQATLQFETEVTYWYKSFCNLVKSQREYVRLLNEWIQRTDYLMNDHKRSDCASMIHSFSEQWMIGLAKLPDKDASESIKSLLSSISDIIDQQVAEEKLRKKVEKLDRKLHKERTYLEETKNKLEWQDDDGDTPASPNNPSSIKRAKMEAYLSAKRDHIEAIKKQWESEQEKYLKAKQSNKDMTLDSLRSRLPHLFQSLTSFASAYVQAVDIVSNEANSAECNDTTSEN</sequence>
<evidence type="ECO:0000259" key="3">
    <source>
        <dbReference type="Pfam" id="PF04782"/>
    </source>
</evidence>
<dbReference type="InterPro" id="IPR006868">
    <property type="entry name" value="DUF630"/>
</dbReference>
<dbReference type="PANTHER" id="PTHR21450:SF21">
    <property type="entry name" value="REDUCTASE SUBUNIT C, PUTATIVE (DUF630 AND DUF632)-RELATED"/>
    <property type="match status" value="1"/>
</dbReference>
<dbReference type="InterPro" id="IPR006867">
    <property type="entry name" value="DUF632"/>
</dbReference>
<evidence type="ECO:0000313" key="6">
    <source>
        <dbReference type="Proteomes" id="UP001293593"/>
    </source>
</evidence>
<evidence type="ECO:0000313" key="5">
    <source>
        <dbReference type="EMBL" id="KAK4270755.1"/>
    </source>
</evidence>
<feature type="domain" description="DUF630" evidence="4">
    <location>
        <begin position="1"/>
        <end position="59"/>
    </location>
</feature>
<feature type="region of interest" description="Disordered" evidence="2">
    <location>
        <begin position="65"/>
        <end position="103"/>
    </location>
</feature>
<evidence type="ECO:0000256" key="1">
    <source>
        <dbReference type="SAM" id="Coils"/>
    </source>
</evidence>
<accession>A0AAE1KDI2</accession>
<evidence type="ECO:0000256" key="2">
    <source>
        <dbReference type="SAM" id="MobiDB-lite"/>
    </source>
</evidence>
<dbReference type="AlphaFoldDB" id="A0AAE1KDI2"/>
<evidence type="ECO:0000259" key="4">
    <source>
        <dbReference type="Pfam" id="PF04783"/>
    </source>
</evidence>
<protein>
    <recommendedName>
        <fullName evidence="7">Nitrate regulatory gene2 protein-like</fullName>
    </recommendedName>
</protein>
<dbReference type="Pfam" id="PF04783">
    <property type="entry name" value="DUF630"/>
    <property type="match status" value="1"/>
</dbReference>
<dbReference type="Proteomes" id="UP001293593">
    <property type="component" value="Unassembled WGS sequence"/>
</dbReference>
<name>A0AAE1KDI2_9FABA</name>
<feature type="compositionally biased region" description="Pro residues" evidence="2">
    <location>
        <begin position="75"/>
        <end position="92"/>
    </location>
</feature>
<keyword evidence="6" id="KW-1185">Reference proteome</keyword>
<dbReference type="EMBL" id="JAWXYG010000005">
    <property type="protein sequence ID" value="KAK4270755.1"/>
    <property type="molecule type" value="Genomic_DNA"/>
</dbReference>
<feature type="coiled-coil region" evidence="1">
    <location>
        <begin position="327"/>
        <end position="354"/>
    </location>
</feature>
<comment type="caution">
    <text evidence="5">The sequence shown here is derived from an EMBL/GenBank/DDBJ whole genome shotgun (WGS) entry which is preliminary data.</text>
</comment>
<feature type="compositionally biased region" description="Polar residues" evidence="2">
    <location>
        <begin position="257"/>
        <end position="271"/>
    </location>
</feature>
<dbReference type="PANTHER" id="PTHR21450">
    <property type="entry name" value="PROTEIN ALTERED PHOSPHATE STARVATION RESPONSE 1"/>
    <property type="match status" value="1"/>
</dbReference>
<evidence type="ECO:0008006" key="7">
    <source>
        <dbReference type="Google" id="ProtNLM"/>
    </source>
</evidence>
<feature type="domain" description="DUF632" evidence="3">
    <location>
        <begin position="194"/>
        <end position="497"/>
    </location>
</feature>
<keyword evidence="1" id="KW-0175">Coiled coil</keyword>
<reference evidence="5" key="1">
    <citation type="submission" date="2023-10" db="EMBL/GenBank/DDBJ databases">
        <title>Chromosome-level genome of the transformable northern wattle, Acacia crassicarpa.</title>
        <authorList>
            <person name="Massaro I."/>
            <person name="Sinha N.R."/>
            <person name="Poethig S."/>
            <person name="Leichty A.R."/>
        </authorList>
    </citation>
    <scope>NUCLEOTIDE SEQUENCE</scope>
    <source>
        <strain evidence="5">Acra3RX</strain>
        <tissue evidence="5">Leaf</tissue>
    </source>
</reference>
<gene>
    <name evidence="5" type="ORF">QN277_019528</name>
</gene>
<dbReference type="Pfam" id="PF04782">
    <property type="entry name" value="DUF632"/>
    <property type="match status" value="1"/>
</dbReference>
<proteinExistence type="predicted"/>
<feature type="region of interest" description="Disordered" evidence="2">
    <location>
        <begin position="252"/>
        <end position="272"/>
    </location>
</feature>
<feature type="region of interest" description="Disordered" evidence="2">
    <location>
        <begin position="531"/>
        <end position="554"/>
    </location>
</feature>